<dbReference type="InterPro" id="IPR017900">
    <property type="entry name" value="4Fe4S_Fe_S_CS"/>
</dbReference>
<keyword evidence="2" id="KW-0408">Iron</keyword>
<organism evidence="5 6">
    <name type="scientific">Allocoprobacillus halotolerans</name>
    <dbReference type="NCBI Taxonomy" id="2944914"/>
    <lineage>
        <taxon>Bacteria</taxon>
        <taxon>Bacillati</taxon>
        <taxon>Bacillota</taxon>
        <taxon>Erysipelotrichia</taxon>
        <taxon>Erysipelotrichales</taxon>
        <taxon>Erysipelotrichaceae</taxon>
        <taxon>Allocoprobacillus</taxon>
    </lineage>
</organism>
<dbReference type="InterPro" id="IPR017896">
    <property type="entry name" value="4Fe4S_Fe-S-bd"/>
</dbReference>
<dbReference type="SUPFAM" id="SSF54862">
    <property type="entry name" value="4Fe-4S ferredoxins"/>
    <property type="match status" value="1"/>
</dbReference>
<dbReference type="PROSITE" id="PS51379">
    <property type="entry name" value="4FE4S_FER_2"/>
    <property type="match status" value="2"/>
</dbReference>
<keyword evidence="1" id="KW-0479">Metal-binding</keyword>
<evidence type="ECO:0000256" key="3">
    <source>
        <dbReference type="ARBA" id="ARBA00023014"/>
    </source>
</evidence>
<evidence type="ECO:0000256" key="2">
    <source>
        <dbReference type="ARBA" id="ARBA00023004"/>
    </source>
</evidence>
<gene>
    <name evidence="5" type="ORF">NMU03_07445</name>
</gene>
<dbReference type="PROSITE" id="PS00198">
    <property type="entry name" value="4FE4S_FER_1"/>
    <property type="match status" value="1"/>
</dbReference>
<evidence type="ECO:0000313" key="6">
    <source>
        <dbReference type="Proteomes" id="UP001060112"/>
    </source>
</evidence>
<dbReference type="Proteomes" id="UP001060112">
    <property type="component" value="Chromosome"/>
</dbReference>
<dbReference type="Pfam" id="PF13187">
    <property type="entry name" value="Fer4_9"/>
    <property type="match status" value="1"/>
</dbReference>
<evidence type="ECO:0000259" key="4">
    <source>
        <dbReference type="PROSITE" id="PS51379"/>
    </source>
</evidence>
<reference evidence="5" key="1">
    <citation type="submission" date="2022-07" db="EMBL/GenBank/DDBJ databases">
        <title>Faecal culturing of patients with breast cancer.</title>
        <authorList>
            <person name="Teng N.M.Y."/>
            <person name="Kiu R."/>
            <person name="Evans R."/>
            <person name="Baker D.J."/>
            <person name="Zenner C."/>
            <person name="Robinson S.D."/>
            <person name="Hall L.J."/>
        </authorList>
    </citation>
    <scope>NUCLEOTIDE SEQUENCE</scope>
    <source>
        <strain evidence="5">LH1062</strain>
    </source>
</reference>
<dbReference type="Gene3D" id="3.30.70.20">
    <property type="match status" value="1"/>
</dbReference>
<feature type="domain" description="4Fe-4S ferredoxin-type" evidence="4">
    <location>
        <begin position="30"/>
        <end position="58"/>
    </location>
</feature>
<evidence type="ECO:0000313" key="5">
    <source>
        <dbReference type="EMBL" id="UTY40596.1"/>
    </source>
</evidence>
<dbReference type="EMBL" id="CP101620">
    <property type="protein sequence ID" value="UTY40596.1"/>
    <property type="molecule type" value="Genomic_DNA"/>
</dbReference>
<dbReference type="RefSeq" id="WP_290142021.1">
    <property type="nucleotide sequence ID" value="NZ_CP101620.1"/>
</dbReference>
<evidence type="ECO:0000256" key="1">
    <source>
        <dbReference type="ARBA" id="ARBA00022723"/>
    </source>
</evidence>
<sequence>MICIMTSKCIGCTICKQVCSTGNIQIVDGKAQRIAATCDFCLACVHHCPFHAIGLKTEKIQKQDTVTPK</sequence>
<keyword evidence="6" id="KW-1185">Reference proteome</keyword>
<name>A0ABY5I5J2_9FIRM</name>
<protein>
    <submittedName>
        <fullName evidence="5">4Fe-4S binding protein</fullName>
    </submittedName>
</protein>
<accession>A0ABY5I5J2</accession>
<feature type="domain" description="4Fe-4S ferredoxin-type" evidence="4">
    <location>
        <begin position="1"/>
        <end position="29"/>
    </location>
</feature>
<proteinExistence type="predicted"/>
<keyword evidence="3" id="KW-0411">Iron-sulfur</keyword>